<organism evidence="2 3">
    <name type="scientific">Cinchona calisaya</name>
    <dbReference type="NCBI Taxonomy" id="153742"/>
    <lineage>
        <taxon>Eukaryota</taxon>
        <taxon>Viridiplantae</taxon>
        <taxon>Streptophyta</taxon>
        <taxon>Embryophyta</taxon>
        <taxon>Tracheophyta</taxon>
        <taxon>Spermatophyta</taxon>
        <taxon>Magnoliopsida</taxon>
        <taxon>eudicotyledons</taxon>
        <taxon>Gunneridae</taxon>
        <taxon>Pentapetalae</taxon>
        <taxon>asterids</taxon>
        <taxon>lamiids</taxon>
        <taxon>Gentianales</taxon>
        <taxon>Rubiaceae</taxon>
        <taxon>Cinchonoideae</taxon>
        <taxon>Cinchoneae</taxon>
        <taxon>Cinchona</taxon>
    </lineage>
</organism>
<protein>
    <submittedName>
        <fullName evidence="2">Uncharacterized protein</fullName>
    </submittedName>
</protein>
<keyword evidence="3" id="KW-1185">Reference proteome</keyword>
<proteinExistence type="predicted"/>
<dbReference type="Proteomes" id="UP001630127">
    <property type="component" value="Unassembled WGS sequence"/>
</dbReference>
<reference evidence="2 3" key="1">
    <citation type="submission" date="2024-11" db="EMBL/GenBank/DDBJ databases">
        <title>A near-complete genome assembly of Cinchona calisaya.</title>
        <authorList>
            <person name="Lian D.C."/>
            <person name="Zhao X.W."/>
            <person name="Wei L."/>
        </authorList>
    </citation>
    <scope>NUCLEOTIDE SEQUENCE [LARGE SCALE GENOMIC DNA]</scope>
    <source>
        <tissue evidence="2">Nenye</tissue>
    </source>
</reference>
<evidence type="ECO:0000313" key="2">
    <source>
        <dbReference type="EMBL" id="KAL3524604.1"/>
    </source>
</evidence>
<dbReference type="AlphaFoldDB" id="A0ABD2ZYU4"/>
<accession>A0ABD2ZYU4</accession>
<sequence>MYGRVDIGFGNVGCSRVNEGIILQSSEAAIIISSSSEEIEQKMCVSQLRKKAVGTTSGKNGGLNCGSIVDSKGRRKS</sequence>
<evidence type="ECO:0000313" key="3">
    <source>
        <dbReference type="Proteomes" id="UP001630127"/>
    </source>
</evidence>
<feature type="non-terminal residue" evidence="2">
    <location>
        <position position="77"/>
    </location>
</feature>
<gene>
    <name evidence="2" type="ORF">ACH5RR_012976</name>
</gene>
<comment type="caution">
    <text evidence="2">The sequence shown here is derived from an EMBL/GenBank/DDBJ whole genome shotgun (WGS) entry which is preliminary data.</text>
</comment>
<name>A0ABD2ZYU4_9GENT</name>
<evidence type="ECO:0000256" key="1">
    <source>
        <dbReference type="SAM" id="MobiDB-lite"/>
    </source>
</evidence>
<feature type="region of interest" description="Disordered" evidence="1">
    <location>
        <begin position="54"/>
        <end position="77"/>
    </location>
</feature>
<dbReference type="EMBL" id="JBJUIK010000006">
    <property type="protein sequence ID" value="KAL3524604.1"/>
    <property type="molecule type" value="Genomic_DNA"/>
</dbReference>